<dbReference type="EMBL" id="JACIVD010000065">
    <property type="protein sequence ID" value="MBB1123642.1"/>
    <property type="molecule type" value="Genomic_DNA"/>
</dbReference>
<protein>
    <submittedName>
        <fullName evidence="2">LytTR family transcriptional regulator DNA-binding domain-containing protein</fullName>
    </submittedName>
</protein>
<dbReference type="SMART" id="SM00850">
    <property type="entry name" value="LytTR"/>
    <property type="match status" value="1"/>
</dbReference>
<dbReference type="PANTHER" id="PTHR37299:SF1">
    <property type="entry name" value="STAGE 0 SPORULATION PROTEIN A HOMOLOG"/>
    <property type="match status" value="1"/>
</dbReference>
<evidence type="ECO:0000313" key="2">
    <source>
        <dbReference type="EMBL" id="MBB1123642.1"/>
    </source>
</evidence>
<name>A0A839HC47_9LACO</name>
<dbReference type="PROSITE" id="PS50930">
    <property type="entry name" value="HTH_LYTTR"/>
    <property type="match status" value="1"/>
</dbReference>
<dbReference type="RefSeq" id="WP_182602774.1">
    <property type="nucleotide sequence ID" value="NZ_JACIVD010000065.1"/>
</dbReference>
<dbReference type="Pfam" id="PF04397">
    <property type="entry name" value="LytTR"/>
    <property type="match status" value="1"/>
</dbReference>
<keyword evidence="2" id="KW-0238">DNA-binding</keyword>
<dbReference type="AlphaFoldDB" id="A0A839HC47"/>
<proteinExistence type="predicted"/>
<organism evidence="2 3">
    <name type="scientific">Limosilactobacillus albertensis</name>
    <dbReference type="NCBI Taxonomy" id="2759752"/>
    <lineage>
        <taxon>Bacteria</taxon>
        <taxon>Bacillati</taxon>
        <taxon>Bacillota</taxon>
        <taxon>Bacilli</taxon>
        <taxon>Lactobacillales</taxon>
        <taxon>Lactobacillaceae</taxon>
        <taxon>Limosilactobacillus</taxon>
    </lineage>
</organism>
<gene>
    <name evidence="2" type="ORF">H5S41_06685</name>
</gene>
<dbReference type="PANTHER" id="PTHR37299">
    <property type="entry name" value="TRANSCRIPTIONAL REGULATOR-RELATED"/>
    <property type="match status" value="1"/>
</dbReference>
<dbReference type="InterPro" id="IPR007492">
    <property type="entry name" value="LytTR_DNA-bd_dom"/>
</dbReference>
<sequence>MRKDIHHISSQIQSNETELPFVYKDYSNTIKVAFKNINYFESNSGNSHSSILNTVNKQKRQLNYNLRDIEKMDNRFFRAHRSYLVNLRQIDYVDPRKRSISIMEKNVLSASYTYDIY</sequence>
<comment type="caution">
    <text evidence="2">The sequence shown here is derived from an EMBL/GenBank/DDBJ whole genome shotgun (WGS) entry which is preliminary data.</text>
</comment>
<dbReference type="GO" id="GO:0003677">
    <property type="term" value="F:DNA binding"/>
    <property type="evidence" value="ECO:0007669"/>
    <property type="project" value="UniProtKB-KW"/>
</dbReference>
<dbReference type="GO" id="GO:0000156">
    <property type="term" value="F:phosphorelay response regulator activity"/>
    <property type="evidence" value="ECO:0007669"/>
    <property type="project" value="InterPro"/>
</dbReference>
<dbReference type="Gene3D" id="2.40.50.1020">
    <property type="entry name" value="LytTr DNA-binding domain"/>
    <property type="match status" value="1"/>
</dbReference>
<evidence type="ECO:0000259" key="1">
    <source>
        <dbReference type="PROSITE" id="PS50930"/>
    </source>
</evidence>
<evidence type="ECO:0000313" key="3">
    <source>
        <dbReference type="Proteomes" id="UP000547628"/>
    </source>
</evidence>
<dbReference type="Proteomes" id="UP000547628">
    <property type="component" value="Unassembled WGS sequence"/>
</dbReference>
<feature type="domain" description="HTH LytTR-type" evidence="1">
    <location>
        <begin position="21"/>
        <end position="117"/>
    </location>
</feature>
<accession>A0A839HC47</accession>
<reference evidence="2 3" key="1">
    <citation type="submission" date="2020-07" db="EMBL/GenBank/DDBJ databases">
        <title>Description of Limosilactobacillus balticus sp. nov., Limosilactobacillus agrestis sp. nov., Limosilactobacillus albertensis sp. nov., Limosilactobacillus rudii sp. nov., Limosilactobacillus fastidiosus sp. nov., five novel Limosilactobacillus species isolated from the vertebrate gastrointestinal tract, and proposal of 6 subspecies of Limosilactobacillus reuteri adapted to the gastrointestinal tract of specific vertebrate hosts.</title>
        <authorList>
            <person name="Li F."/>
            <person name="Cheng C."/>
            <person name="Zheng J."/>
            <person name="Quevedo R.M."/>
            <person name="Li J."/>
            <person name="Roos S."/>
            <person name="Gaenzle M.G."/>
            <person name="Walter J."/>
        </authorList>
    </citation>
    <scope>NUCLEOTIDE SEQUENCE [LARGE SCALE GENOMIC DNA]</scope>
    <source>
        <strain evidence="2 3">Lr3000</strain>
    </source>
</reference>
<dbReference type="InterPro" id="IPR046947">
    <property type="entry name" value="LytR-like"/>
</dbReference>